<protein>
    <recommendedName>
        <fullName evidence="14 17">Alpha-1,3-mannosyl-glycoprotein 2-beta-N-acetylglucosaminyltransferase</fullName>
        <shortName evidence="17">GNT-I</shortName>
        <shortName evidence="17">GlcNAc-T I</shortName>
        <ecNumber evidence="14 17">2.4.1.101</ecNumber>
    </recommendedName>
    <alternativeName>
        <fullName evidence="15 17">N-glycosyl-oligosaccharide-glycoprotein N-acetylglucosaminyltransferase I</fullName>
    </alternativeName>
</protein>
<dbReference type="PANTHER" id="PTHR10468">
    <property type="entry name" value="PROTEIN O-LINKED-MANNOSE BETA-1,2-N-ACETYLGLUCOSAMINYLTRANSFERASE 1/ALPHA-1,3-MANNOSYL-GLYCOPROTEIN 2-BETA-N-ACETYLGLUCOSAMINYLTRANSFERASE"/>
    <property type="match status" value="1"/>
</dbReference>
<evidence type="ECO:0000313" key="20">
    <source>
        <dbReference type="WBParaSite" id="PTRK_0001320400.1"/>
    </source>
</evidence>
<comment type="pathway">
    <text evidence="2 17">Protein modification; protein glycosylation.</text>
</comment>
<keyword evidence="5" id="KW-0808">Transferase</keyword>
<evidence type="ECO:0000256" key="12">
    <source>
        <dbReference type="ARBA" id="ARBA00023211"/>
    </source>
</evidence>
<evidence type="ECO:0000256" key="14">
    <source>
        <dbReference type="ARBA" id="ARBA00038949"/>
    </source>
</evidence>
<dbReference type="Pfam" id="PF03071">
    <property type="entry name" value="GNT-I"/>
    <property type="match status" value="1"/>
</dbReference>
<keyword evidence="18" id="KW-0175">Coiled coil</keyword>
<evidence type="ECO:0000256" key="18">
    <source>
        <dbReference type="SAM" id="Coils"/>
    </source>
</evidence>
<proteinExistence type="inferred from homology"/>
<evidence type="ECO:0000256" key="13">
    <source>
        <dbReference type="ARBA" id="ARBA00037706"/>
    </source>
</evidence>
<comment type="function">
    <text evidence="13 17">Initiates complex N-linked carbohydrate formation. Essential for the conversion of high-mannose to hybrid and complex N-glycans.</text>
</comment>
<keyword evidence="12 17" id="KW-0464">Manganese</keyword>
<dbReference type="Gene3D" id="3.90.550.10">
    <property type="entry name" value="Spore Coat Polysaccharide Biosynthesis Protein SpsA, Chain A"/>
    <property type="match status" value="1"/>
</dbReference>
<keyword evidence="11 17" id="KW-0472">Membrane</keyword>
<evidence type="ECO:0000256" key="6">
    <source>
        <dbReference type="ARBA" id="ARBA00022692"/>
    </source>
</evidence>
<evidence type="ECO:0000256" key="17">
    <source>
        <dbReference type="RuleBase" id="RU368119"/>
    </source>
</evidence>
<keyword evidence="7 17" id="KW-0479">Metal-binding</keyword>
<evidence type="ECO:0000256" key="5">
    <source>
        <dbReference type="ARBA" id="ARBA00022679"/>
    </source>
</evidence>
<dbReference type="GO" id="GO:0003827">
    <property type="term" value="F:alpha-1,3-mannosylglycoprotein 2-beta-N-acetylglucosaminyltransferase activity"/>
    <property type="evidence" value="ECO:0007669"/>
    <property type="project" value="UniProtKB-UniRule"/>
</dbReference>
<dbReference type="EC" id="2.4.1.101" evidence="14 17"/>
<keyword evidence="9 17" id="KW-1133">Transmembrane helix</keyword>
<comment type="similarity">
    <text evidence="3 17">Belongs to the glycosyltransferase 13 family.</text>
</comment>
<keyword evidence="6 17" id="KW-0812">Transmembrane</keyword>
<keyword evidence="8 17" id="KW-0735">Signal-anchor</keyword>
<evidence type="ECO:0000256" key="11">
    <source>
        <dbReference type="ARBA" id="ARBA00023136"/>
    </source>
</evidence>
<keyword evidence="4 17" id="KW-0328">Glycosyltransferase</keyword>
<evidence type="ECO:0000256" key="2">
    <source>
        <dbReference type="ARBA" id="ARBA00004922"/>
    </source>
</evidence>
<dbReference type="Gene3D" id="3.10.180.20">
    <property type="entry name" value="N-Acetylglucosaminyltransferase I, Domain 2"/>
    <property type="match status" value="1"/>
</dbReference>
<dbReference type="WBParaSite" id="PTRK_0001320400.1">
    <property type="protein sequence ID" value="PTRK_0001320400.1"/>
    <property type="gene ID" value="PTRK_0001320400"/>
</dbReference>
<sequence>MYYYKQNLKNTIFLITFAIIVTIFLYSLLVVKNNHLLDTRKIYDLKRNDIIGKINELEKEVQAERLELNLLRKTIDNLTLQSNYYQSRDTIIPIVVLVCNRVDALKHLLTKLTRLRPLSKIFPIIVSQDCDSDAIPRMINESFRDDVSYIKHTDPLTDKIDIPSNMYKYKNYYYISRHYKLILDHIFNQLNYETVIILEDDLDISSDFFSYFNATYHQLLKKDQSLYCVSAWNDNGLPDLIDINNFTTLYRTDFFPGLGWMLTKKLWKELSQKWPLGFWDDWIRKPEQRKNRMCIRPEISRTSMTRYGKSGASKGLLFDAFLSRIKLNDIFVNFENIDLSYLTEEKYEQIYTKNVYEYAQNISLDRLKEIINRPVKGVNNFLRVEYSTFKEYQDIAAFLVIMRDFKEGVGRTAYKGVISVYKNGWRIFIAPNKEKWKGYDSKWEYFPR</sequence>
<reference evidence="20" key="1">
    <citation type="submission" date="2017-02" db="UniProtKB">
        <authorList>
            <consortium name="WormBaseParasite"/>
        </authorList>
    </citation>
    <scope>IDENTIFICATION</scope>
</reference>
<comment type="cofactor">
    <cofactor evidence="17">
        <name>Mn(2+)</name>
        <dbReference type="ChEBI" id="CHEBI:29035"/>
    </cofactor>
    <text evidence="17">The cofactor is mostly bound to the substrate.</text>
</comment>
<dbReference type="SUPFAM" id="SSF53448">
    <property type="entry name" value="Nucleotide-diphospho-sugar transferases"/>
    <property type="match status" value="1"/>
</dbReference>
<evidence type="ECO:0000256" key="15">
    <source>
        <dbReference type="ARBA" id="ARBA00041712"/>
    </source>
</evidence>
<dbReference type="UniPathway" id="UPA00378"/>
<comment type="subcellular location">
    <subcellularLocation>
        <location evidence="1 17">Golgi apparatus membrane</location>
        <topology evidence="1 17">Single-pass type II membrane protein</topology>
    </subcellularLocation>
</comment>
<dbReference type="Proteomes" id="UP000038045">
    <property type="component" value="Unplaced"/>
</dbReference>
<evidence type="ECO:0000256" key="9">
    <source>
        <dbReference type="ARBA" id="ARBA00022989"/>
    </source>
</evidence>
<dbReference type="GO" id="GO:0006487">
    <property type="term" value="P:protein N-linked glycosylation"/>
    <property type="evidence" value="ECO:0007669"/>
    <property type="project" value="TreeGrafter"/>
</dbReference>
<keyword evidence="10 17" id="KW-0333">Golgi apparatus</keyword>
<dbReference type="PANTHER" id="PTHR10468:SF0">
    <property type="entry name" value="ALPHA-1,3-MANNOSYL-GLYCOPROTEIN 2-BETA-N-ACETYLGLUCOSAMINYLTRANSFERASE"/>
    <property type="match status" value="1"/>
</dbReference>
<evidence type="ECO:0000256" key="16">
    <source>
        <dbReference type="ARBA" id="ARBA00049421"/>
    </source>
</evidence>
<dbReference type="FunFam" id="3.90.550.10:FF:000252">
    <property type="entry name" value="Protein O-linked-mannose beta-1,2-N-acetylglucosaminyltransferase 1"/>
    <property type="match status" value="1"/>
</dbReference>
<feature type="coiled-coil region" evidence="18">
    <location>
        <begin position="47"/>
        <end position="81"/>
    </location>
</feature>
<dbReference type="InterPro" id="IPR052261">
    <property type="entry name" value="Glycosyltransferase_13"/>
</dbReference>
<evidence type="ECO:0000256" key="10">
    <source>
        <dbReference type="ARBA" id="ARBA00023034"/>
    </source>
</evidence>
<evidence type="ECO:0000256" key="1">
    <source>
        <dbReference type="ARBA" id="ARBA00004323"/>
    </source>
</evidence>
<accession>A0A0N4ZWY9</accession>
<dbReference type="InterPro" id="IPR029044">
    <property type="entry name" value="Nucleotide-diphossugar_trans"/>
</dbReference>
<evidence type="ECO:0000313" key="19">
    <source>
        <dbReference type="Proteomes" id="UP000038045"/>
    </source>
</evidence>
<dbReference type="AlphaFoldDB" id="A0A0N4ZWY9"/>
<dbReference type="GO" id="GO:0030145">
    <property type="term" value="F:manganese ion binding"/>
    <property type="evidence" value="ECO:0007669"/>
    <property type="project" value="UniProtKB-UniRule"/>
</dbReference>
<comment type="catalytic activity">
    <reaction evidence="16 17">
        <text>N(4)-(alpha-D-Man-(1-&gt;3)-[alpha-D-Man-(1-&gt;3)-[alpha-D-Man-(1-&gt;6)]-alpha-D-Man-(1-&gt;6)]-beta-D-Man-(1-&gt;4)-beta-D-GlcNAc-(1-&gt;4)-beta-D-GlcNAc)-L-asparaginyl-[protein] (N-glucan mannose isomer 5A1,2) + UDP-N-acetyl-alpha-D-glucosamine = N(4)-{beta-D-GlcNAc-(1-&gt;2)-alpha-D-Man-(1-&gt;3)-[alpha-D-Man-(1-&gt;3)-[alpha-D-Man-(1-&gt;6)]-alpha-D-Man-(1-&gt;6)]-beta-D-Man-(1-&gt;4)-beta-D-GlcNAc-(1-&gt;4)-beta-D-GlcNAc}-L-asparaginyl-[protein] + UDP + H(+)</text>
        <dbReference type="Rhea" id="RHEA:11456"/>
        <dbReference type="Rhea" id="RHEA-COMP:14367"/>
        <dbReference type="Rhea" id="RHEA-COMP:14368"/>
        <dbReference type="ChEBI" id="CHEBI:15378"/>
        <dbReference type="ChEBI" id="CHEBI:57705"/>
        <dbReference type="ChEBI" id="CHEBI:58223"/>
        <dbReference type="ChEBI" id="CHEBI:59087"/>
        <dbReference type="ChEBI" id="CHEBI:60625"/>
        <dbReference type="EC" id="2.4.1.101"/>
    </reaction>
</comment>
<keyword evidence="19" id="KW-1185">Reference proteome</keyword>
<dbReference type="GO" id="GO:0000139">
    <property type="term" value="C:Golgi membrane"/>
    <property type="evidence" value="ECO:0007669"/>
    <property type="project" value="UniProtKB-SubCell"/>
</dbReference>
<evidence type="ECO:0000256" key="8">
    <source>
        <dbReference type="ARBA" id="ARBA00022968"/>
    </source>
</evidence>
<feature type="transmembrane region" description="Helical" evidence="17">
    <location>
        <begin position="12"/>
        <end position="31"/>
    </location>
</feature>
<name>A0A0N4ZWY9_PARTI</name>
<dbReference type="STRING" id="131310.A0A0N4ZWY9"/>
<evidence type="ECO:0000256" key="3">
    <source>
        <dbReference type="ARBA" id="ARBA00006492"/>
    </source>
</evidence>
<dbReference type="InterPro" id="IPR004139">
    <property type="entry name" value="Glyco_trans_13"/>
</dbReference>
<organism evidence="19 20">
    <name type="scientific">Parastrongyloides trichosuri</name>
    <name type="common">Possum-specific nematode worm</name>
    <dbReference type="NCBI Taxonomy" id="131310"/>
    <lineage>
        <taxon>Eukaryota</taxon>
        <taxon>Metazoa</taxon>
        <taxon>Ecdysozoa</taxon>
        <taxon>Nematoda</taxon>
        <taxon>Chromadorea</taxon>
        <taxon>Rhabditida</taxon>
        <taxon>Tylenchina</taxon>
        <taxon>Panagrolaimomorpha</taxon>
        <taxon>Strongyloidoidea</taxon>
        <taxon>Strongyloididae</taxon>
        <taxon>Parastrongyloides</taxon>
    </lineage>
</organism>
<evidence type="ECO:0000256" key="7">
    <source>
        <dbReference type="ARBA" id="ARBA00022723"/>
    </source>
</evidence>
<evidence type="ECO:0000256" key="4">
    <source>
        <dbReference type="ARBA" id="ARBA00022676"/>
    </source>
</evidence>